<dbReference type="RefSeq" id="WP_131554693.1">
    <property type="nucleotide sequence ID" value="NZ_SJSK01000005.1"/>
</dbReference>
<dbReference type="OrthoDB" id="743213at2"/>
<feature type="compositionally biased region" description="Polar residues" evidence="1">
    <location>
        <begin position="168"/>
        <end position="196"/>
    </location>
</feature>
<proteinExistence type="predicted"/>
<feature type="region of interest" description="Disordered" evidence="1">
    <location>
        <begin position="449"/>
        <end position="471"/>
    </location>
</feature>
<comment type="caution">
    <text evidence="3">The sequence shown here is derived from an EMBL/GenBank/DDBJ whole genome shotgun (WGS) entry which is preliminary data.</text>
</comment>
<sequence length="471" mass="51221">MKKHIKTIAILILLSSSFACKKEQPNIKGINTATQAPIHAKTLTISEAESWFNQQKDTIITNKLPIRWTKAKSIPTKTGNRIVIPLPGQPTINNLKMGYRQLSIQKNPTTKKIEGNFIEIIPDYLYHQEKQKVSSSDFTGQILSYNLNYQLQEGKVYRNGKQVGEIRPTTTPQTKPNTSNTNITFNPLQYPTQGSNGKTMRMQAIESCIWVQTYYVDAQDEFHVLNTQVCQNIYFDDGYGGYNDSGINTNPNPPSGGGGGSTNTSSPPPPSNIPGETSPTVDPKKMMKCFENVKTEGAAFQVKVIVVEPLPGTTFNYGPNSFGHVAIQLTKVNGTQSVTQTIGFYGTGNGFDRMVSTSQIKNNGDMEYNLDASFFTDAASFQKIIDFTASPKSGYHYMDYNCAAFVYEAGQVGGLAIPKPTIQVGTAGPGGAGYAMTPAGMANALRQQKANGAKNIHEGGGQTPSSKGECN</sequence>
<organism evidence="3 4">
    <name type="scientific">Pedobacter frigiditerrae</name>
    <dbReference type="NCBI Taxonomy" id="2530452"/>
    <lineage>
        <taxon>Bacteria</taxon>
        <taxon>Pseudomonadati</taxon>
        <taxon>Bacteroidota</taxon>
        <taxon>Sphingobacteriia</taxon>
        <taxon>Sphingobacteriales</taxon>
        <taxon>Sphingobacteriaceae</taxon>
        <taxon>Pedobacter</taxon>
    </lineage>
</organism>
<dbReference type="PROSITE" id="PS51257">
    <property type="entry name" value="PROKAR_LIPOPROTEIN"/>
    <property type="match status" value="1"/>
</dbReference>
<evidence type="ECO:0000313" key="3">
    <source>
        <dbReference type="EMBL" id="TCC88639.1"/>
    </source>
</evidence>
<feature type="region of interest" description="Disordered" evidence="1">
    <location>
        <begin position="165"/>
        <end position="196"/>
    </location>
</feature>
<gene>
    <name evidence="3" type="ORF">EZ428_18555</name>
</gene>
<evidence type="ECO:0000256" key="1">
    <source>
        <dbReference type="SAM" id="MobiDB-lite"/>
    </source>
</evidence>
<protein>
    <submittedName>
        <fullName evidence="3">Uncharacterized protein</fullName>
    </submittedName>
</protein>
<evidence type="ECO:0000313" key="4">
    <source>
        <dbReference type="Proteomes" id="UP000292884"/>
    </source>
</evidence>
<dbReference type="AlphaFoldDB" id="A0A4R0MP72"/>
<evidence type="ECO:0000256" key="2">
    <source>
        <dbReference type="SAM" id="SignalP"/>
    </source>
</evidence>
<dbReference type="EMBL" id="SJSK01000005">
    <property type="protein sequence ID" value="TCC88639.1"/>
    <property type="molecule type" value="Genomic_DNA"/>
</dbReference>
<keyword evidence="2" id="KW-0732">Signal</keyword>
<feature type="region of interest" description="Disordered" evidence="1">
    <location>
        <begin position="244"/>
        <end position="282"/>
    </location>
</feature>
<reference evidence="3 4" key="1">
    <citation type="submission" date="2019-02" db="EMBL/GenBank/DDBJ databases">
        <title>Pedobacter sp. RP-1-13 sp. nov., isolated from Arctic soil.</title>
        <authorList>
            <person name="Dahal R.H."/>
        </authorList>
    </citation>
    <scope>NUCLEOTIDE SEQUENCE [LARGE SCALE GENOMIC DNA]</scope>
    <source>
        <strain evidence="3 4">RP-1-13</strain>
    </source>
</reference>
<feature type="chain" id="PRO_5020341678" evidence="2">
    <location>
        <begin position="22"/>
        <end position="471"/>
    </location>
</feature>
<feature type="signal peptide" evidence="2">
    <location>
        <begin position="1"/>
        <end position="21"/>
    </location>
</feature>
<dbReference type="Proteomes" id="UP000292884">
    <property type="component" value="Unassembled WGS sequence"/>
</dbReference>
<name>A0A4R0MP72_9SPHI</name>
<accession>A0A4R0MP72</accession>
<keyword evidence="4" id="KW-1185">Reference proteome</keyword>